<dbReference type="NCBIfam" id="NF033788">
    <property type="entry name" value="HTH_metalloreg"/>
    <property type="match status" value="1"/>
</dbReference>
<evidence type="ECO:0000313" key="2">
    <source>
        <dbReference type="EMBL" id="TQV80916.1"/>
    </source>
</evidence>
<dbReference type="InterPro" id="IPR001845">
    <property type="entry name" value="HTH_ArsR_DNA-bd_dom"/>
</dbReference>
<dbReference type="InterPro" id="IPR036388">
    <property type="entry name" value="WH-like_DNA-bd_sf"/>
</dbReference>
<feature type="domain" description="HTH arsR-type" evidence="1">
    <location>
        <begin position="4"/>
        <end position="99"/>
    </location>
</feature>
<dbReference type="InterPro" id="IPR036390">
    <property type="entry name" value="WH_DNA-bd_sf"/>
</dbReference>
<dbReference type="Proteomes" id="UP000315252">
    <property type="component" value="Unassembled WGS sequence"/>
</dbReference>
<accession>A0A545TUN0</accession>
<dbReference type="PRINTS" id="PR00778">
    <property type="entry name" value="HTHARSR"/>
</dbReference>
<dbReference type="GO" id="GO:0003700">
    <property type="term" value="F:DNA-binding transcription factor activity"/>
    <property type="evidence" value="ECO:0007669"/>
    <property type="project" value="InterPro"/>
</dbReference>
<dbReference type="SMART" id="SM00418">
    <property type="entry name" value="HTH_ARSR"/>
    <property type="match status" value="1"/>
</dbReference>
<dbReference type="InterPro" id="IPR011991">
    <property type="entry name" value="ArsR-like_HTH"/>
</dbReference>
<dbReference type="Pfam" id="PF12840">
    <property type="entry name" value="HTH_20"/>
    <property type="match status" value="1"/>
</dbReference>
<evidence type="ECO:0000313" key="3">
    <source>
        <dbReference type="Proteomes" id="UP000315252"/>
    </source>
</evidence>
<dbReference type="SUPFAM" id="SSF46785">
    <property type="entry name" value="Winged helix' DNA-binding domain"/>
    <property type="match status" value="1"/>
</dbReference>
<dbReference type="PANTHER" id="PTHR38600">
    <property type="entry name" value="TRANSCRIPTIONAL REGULATORY PROTEIN"/>
    <property type="match status" value="1"/>
</dbReference>
<evidence type="ECO:0000259" key="1">
    <source>
        <dbReference type="PROSITE" id="PS50987"/>
    </source>
</evidence>
<dbReference type="Gene3D" id="1.10.10.10">
    <property type="entry name" value="Winged helix-like DNA-binding domain superfamily/Winged helix DNA-binding domain"/>
    <property type="match status" value="1"/>
</dbReference>
<sequence length="120" mass="13551">MIGLSSGPSPGEVQGAFRALADPTRRDILLLLSHQDMTIGEVVDRFDITRAAVKKHLTILEEGALISVHPSGRERINRLEPLGLKSVTDWLNHFNQFWDERLQALQIAVEQEEKKKAKKK</sequence>
<dbReference type="PROSITE" id="PS50987">
    <property type="entry name" value="HTH_ARSR_2"/>
    <property type="match status" value="1"/>
</dbReference>
<comment type="caution">
    <text evidence="2">The sequence shown here is derived from an EMBL/GenBank/DDBJ whole genome shotgun (WGS) entry which is preliminary data.</text>
</comment>
<keyword evidence="3" id="KW-1185">Reference proteome</keyword>
<reference evidence="2 3" key="1">
    <citation type="submission" date="2019-06" db="EMBL/GenBank/DDBJ databases">
        <title>Whole genome sequence for Rhodospirillaceae sp. R148.</title>
        <authorList>
            <person name="Wang G."/>
        </authorList>
    </citation>
    <scope>NUCLEOTIDE SEQUENCE [LARGE SCALE GENOMIC DNA]</scope>
    <source>
        <strain evidence="2 3">R148</strain>
    </source>
</reference>
<dbReference type="RefSeq" id="WP_142896630.1">
    <property type="nucleotide sequence ID" value="NZ_ML660054.1"/>
</dbReference>
<dbReference type="CDD" id="cd00090">
    <property type="entry name" value="HTH_ARSR"/>
    <property type="match status" value="1"/>
</dbReference>
<proteinExistence type="predicted"/>
<dbReference type="OrthoDB" id="7210994at2"/>
<dbReference type="AlphaFoldDB" id="A0A545TUN0"/>
<dbReference type="PANTHER" id="PTHR38600:SF2">
    <property type="entry name" value="SLL0088 PROTEIN"/>
    <property type="match status" value="1"/>
</dbReference>
<name>A0A545TUN0_9PROT</name>
<gene>
    <name evidence="2" type="ORF">FKG95_12285</name>
</gene>
<dbReference type="EMBL" id="VHSH01000003">
    <property type="protein sequence ID" value="TQV80916.1"/>
    <property type="molecule type" value="Genomic_DNA"/>
</dbReference>
<organism evidence="2 3">
    <name type="scientific">Denitrobaculum tricleocarpae</name>
    <dbReference type="NCBI Taxonomy" id="2591009"/>
    <lineage>
        <taxon>Bacteria</taxon>
        <taxon>Pseudomonadati</taxon>
        <taxon>Pseudomonadota</taxon>
        <taxon>Alphaproteobacteria</taxon>
        <taxon>Rhodospirillales</taxon>
        <taxon>Rhodospirillaceae</taxon>
        <taxon>Denitrobaculum</taxon>
    </lineage>
</organism>
<protein>
    <submittedName>
        <fullName evidence="2">Metalloregulator ArsR/SmtB family transcription factor</fullName>
    </submittedName>
</protein>